<evidence type="ECO:0000259" key="3">
    <source>
        <dbReference type="Pfam" id="PF25917"/>
    </source>
</evidence>
<sequence>MRGQSSGSSSGVQWFSRWRRFAGLLPLCGVLALAACEKRASAPPEPRPVVSMAVHPDESAASATYPGEVDARYSTPLSFRVNGKIIDRTVRLGDTVKPGQVLARLDPVDYDKNAASAAAQVDAARHRLVFAKQQLERDTAQAEANLIARAQLEQTQDAFASAAAQRDQAEQQLALAENQRRYTELVSDHAGTITAENADTGQNVQSGQPVYQLAWSGSVDVLCDLPENAIHGINIGETAQVSLPALPGKRYRAQVREVATAADPASRTWRVRFTLEQPDAAVRLGMSANVVLAANRGGAQAAFTIPATALFHDGNAPAIWVVRKPDNVLQLRRVTVARYDARTITVTSGIADNDQIVVQGVHTVTAGQKVRPVPPLHPEDFAS</sequence>
<evidence type="ECO:0000256" key="2">
    <source>
        <dbReference type="SAM" id="Coils"/>
    </source>
</evidence>
<dbReference type="Pfam" id="PF25917">
    <property type="entry name" value="BSH_RND"/>
    <property type="match status" value="1"/>
</dbReference>
<dbReference type="PANTHER" id="PTHR30469:SF15">
    <property type="entry name" value="HLYD FAMILY OF SECRETION PROTEINS"/>
    <property type="match status" value="1"/>
</dbReference>
<feature type="domain" description="Multidrug resistance protein MdtA-like barrel-sandwich hybrid" evidence="3">
    <location>
        <begin position="80"/>
        <end position="209"/>
    </location>
</feature>
<feature type="domain" description="CusB-like beta-barrel" evidence="4">
    <location>
        <begin position="223"/>
        <end position="295"/>
    </location>
</feature>
<dbReference type="OrthoDB" id="9806939at2"/>
<evidence type="ECO:0000313" key="6">
    <source>
        <dbReference type="Proteomes" id="UP000272778"/>
    </source>
</evidence>
<evidence type="ECO:0000313" key="5">
    <source>
        <dbReference type="EMBL" id="RQH08033.1"/>
    </source>
</evidence>
<dbReference type="SUPFAM" id="SSF111369">
    <property type="entry name" value="HlyD-like secretion proteins"/>
    <property type="match status" value="1"/>
</dbReference>
<gene>
    <name evidence="5" type="ORF">D1Y85_07735</name>
</gene>
<dbReference type="Gene3D" id="2.40.420.20">
    <property type="match status" value="1"/>
</dbReference>
<dbReference type="RefSeq" id="WP_124150511.1">
    <property type="nucleotide sequence ID" value="NZ_RQIS01000004.1"/>
</dbReference>
<feature type="coiled-coil region" evidence="2">
    <location>
        <begin position="152"/>
        <end position="179"/>
    </location>
</feature>
<evidence type="ECO:0000259" key="4">
    <source>
        <dbReference type="Pfam" id="PF25954"/>
    </source>
</evidence>
<dbReference type="Gene3D" id="2.40.30.170">
    <property type="match status" value="1"/>
</dbReference>
<dbReference type="InterPro" id="IPR058625">
    <property type="entry name" value="MdtA-like_BSH"/>
</dbReference>
<reference evidence="5 6" key="1">
    <citation type="submission" date="2018-11" db="EMBL/GenBank/DDBJ databases">
        <title>Paraburkholderia sp. DHOA04, isolated from soil.</title>
        <authorList>
            <person name="Gao Z.-H."/>
            <person name="Qiu L.-H."/>
            <person name="Fu J.-C."/>
        </authorList>
    </citation>
    <scope>NUCLEOTIDE SEQUENCE [LARGE SCALE GENOMIC DNA]</scope>
    <source>
        <strain evidence="5 6">DHOA04</strain>
    </source>
</reference>
<dbReference type="GO" id="GO:0015562">
    <property type="term" value="F:efflux transmembrane transporter activity"/>
    <property type="evidence" value="ECO:0007669"/>
    <property type="project" value="TreeGrafter"/>
</dbReference>
<dbReference type="AlphaFoldDB" id="A0A3N6P3E8"/>
<keyword evidence="6" id="KW-1185">Reference proteome</keyword>
<protein>
    <submittedName>
        <fullName evidence="5">Efflux RND transporter periplasmic adaptor subunit</fullName>
    </submittedName>
</protein>
<dbReference type="Pfam" id="PF25954">
    <property type="entry name" value="Beta-barrel_RND_2"/>
    <property type="match status" value="1"/>
</dbReference>
<name>A0A3N6P3E8_9BURK</name>
<dbReference type="NCBIfam" id="TIGR01730">
    <property type="entry name" value="RND_mfp"/>
    <property type="match status" value="1"/>
</dbReference>
<organism evidence="5 6">
    <name type="scientific">Paraburkholderia dinghuensis</name>
    <dbReference type="NCBI Taxonomy" id="2305225"/>
    <lineage>
        <taxon>Bacteria</taxon>
        <taxon>Pseudomonadati</taxon>
        <taxon>Pseudomonadota</taxon>
        <taxon>Betaproteobacteria</taxon>
        <taxon>Burkholderiales</taxon>
        <taxon>Burkholderiaceae</taxon>
        <taxon>Paraburkholderia</taxon>
    </lineage>
</organism>
<dbReference type="InterPro" id="IPR058792">
    <property type="entry name" value="Beta-barrel_RND_2"/>
</dbReference>
<keyword evidence="2" id="KW-0175">Coiled coil</keyword>
<dbReference type="Proteomes" id="UP000272778">
    <property type="component" value="Unassembled WGS sequence"/>
</dbReference>
<accession>A0A3N6P3E8</accession>
<comment type="similarity">
    <text evidence="1">Belongs to the membrane fusion protein (MFP) (TC 8.A.1) family.</text>
</comment>
<dbReference type="EMBL" id="RQIS01000004">
    <property type="protein sequence ID" value="RQH08033.1"/>
    <property type="molecule type" value="Genomic_DNA"/>
</dbReference>
<dbReference type="GO" id="GO:1990281">
    <property type="term" value="C:efflux pump complex"/>
    <property type="evidence" value="ECO:0007669"/>
    <property type="project" value="TreeGrafter"/>
</dbReference>
<dbReference type="PANTHER" id="PTHR30469">
    <property type="entry name" value="MULTIDRUG RESISTANCE PROTEIN MDTA"/>
    <property type="match status" value="1"/>
</dbReference>
<dbReference type="Gene3D" id="2.40.50.100">
    <property type="match status" value="1"/>
</dbReference>
<proteinExistence type="inferred from homology"/>
<dbReference type="Gene3D" id="1.10.287.470">
    <property type="entry name" value="Helix hairpin bin"/>
    <property type="match status" value="1"/>
</dbReference>
<comment type="caution">
    <text evidence="5">The sequence shown here is derived from an EMBL/GenBank/DDBJ whole genome shotgun (WGS) entry which is preliminary data.</text>
</comment>
<evidence type="ECO:0000256" key="1">
    <source>
        <dbReference type="ARBA" id="ARBA00009477"/>
    </source>
</evidence>
<dbReference type="InterPro" id="IPR006143">
    <property type="entry name" value="RND_pump_MFP"/>
</dbReference>